<feature type="compositionally biased region" description="Low complexity" evidence="1">
    <location>
        <begin position="153"/>
        <end position="165"/>
    </location>
</feature>
<dbReference type="EMBL" id="JAUEPT010000051">
    <property type="protein sequence ID" value="KAK0437057.1"/>
    <property type="molecule type" value="Genomic_DNA"/>
</dbReference>
<evidence type="ECO:0000313" key="3">
    <source>
        <dbReference type="Proteomes" id="UP001175226"/>
    </source>
</evidence>
<name>A0AA39MJY5_9AGAR</name>
<dbReference type="Proteomes" id="UP001175226">
    <property type="component" value="Unassembled WGS sequence"/>
</dbReference>
<evidence type="ECO:0000256" key="1">
    <source>
        <dbReference type="SAM" id="MobiDB-lite"/>
    </source>
</evidence>
<proteinExistence type="predicted"/>
<keyword evidence="3" id="KW-1185">Reference proteome</keyword>
<gene>
    <name evidence="2" type="ORF">EV421DRAFT_1978722</name>
</gene>
<comment type="caution">
    <text evidence="2">The sequence shown here is derived from an EMBL/GenBank/DDBJ whole genome shotgun (WGS) entry which is preliminary data.</text>
</comment>
<feature type="compositionally biased region" description="Polar residues" evidence="1">
    <location>
        <begin position="80"/>
        <end position="93"/>
    </location>
</feature>
<accession>A0AA39MJY5</accession>
<sequence length="165" mass="17416">MDDIPASTSKENPELFRSASVGGQPSRRETYTHSNFTARHSNISSITPNLFNSPRETSRHQQTGIFDRYHDDPVPETPAPQATNGGQPDSPDTISDDKEDPETPTHTPHCRNPDDDPPDNQPGSPNSPGGPGGPSRPGGPGGPGGPNGPSGPRGPNNGPNKQEFL</sequence>
<protein>
    <submittedName>
        <fullName evidence="2">Uncharacterized protein</fullName>
    </submittedName>
</protein>
<dbReference type="AlphaFoldDB" id="A0AA39MJY5"/>
<feature type="compositionally biased region" description="Polar residues" evidence="1">
    <location>
        <begin position="32"/>
        <end position="64"/>
    </location>
</feature>
<feature type="region of interest" description="Disordered" evidence="1">
    <location>
        <begin position="1"/>
        <end position="165"/>
    </location>
</feature>
<feature type="compositionally biased region" description="Polar residues" evidence="1">
    <location>
        <begin position="1"/>
        <end position="10"/>
    </location>
</feature>
<organism evidence="2 3">
    <name type="scientific">Armillaria borealis</name>
    <dbReference type="NCBI Taxonomy" id="47425"/>
    <lineage>
        <taxon>Eukaryota</taxon>
        <taxon>Fungi</taxon>
        <taxon>Dikarya</taxon>
        <taxon>Basidiomycota</taxon>
        <taxon>Agaricomycotina</taxon>
        <taxon>Agaricomycetes</taxon>
        <taxon>Agaricomycetidae</taxon>
        <taxon>Agaricales</taxon>
        <taxon>Marasmiineae</taxon>
        <taxon>Physalacriaceae</taxon>
        <taxon>Armillaria</taxon>
    </lineage>
</organism>
<reference evidence="2" key="1">
    <citation type="submission" date="2023-06" db="EMBL/GenBank/DDBJ databases">
        <authorList>
            <consortium name="Lawrence Berkeley National Laboratory"/>
            <person name="Ahrendt S."/>
            <person name="Sahu N."/>
            <person name="Indic B."/>
            <person name="Wong-Bajracharya J."/>
            <person name="Merenyi Z."/>
            <person name="Ke H.-M."/>
            <person name="Monk M."/>
            <person name="Kocsube S."/>
            <person name="Drula E."/>
            <person name="Lipzen A."/>
            <person name="Balint B."/>
            <person name="Henrissat B."/>
            <person name="Andreopoulos B."/>
            <person name="Martin F.M."/>
            <person name="Harder C.B."/>
            <person name="Rigling D."/>
            <person name="Ford K.L."/>
            <person name="Foster G.D."/>
            <person name="Pangilinan J."/>
            <person name="Papanicolaou A."/>
            <person name="Barry K."/>
            <person name="LaButti K."/>
            <person name="Viragh M."/>
            <person name="Koriabine M."/>
            <person name="Yan M."/>
            <person name="Riley R."/>
            <person name="Champramary S."/>
            <person name="Plett K.L."/>
            <person name="Tsai I.J."/>
            <person name="Slot J."/>
            <person name="Sipos G."/>
            <person name="Plett J."/>
            <person name="Nagy L.G."/>
            <person name="Grigoriev I.V."/>
        </authorList>
    </citation>
    <scope>NUCLEOTIDE SEQUENCE</scope>
    <source>
        <strain evidence="2">FPL87.14</strain>
    </source>
</reference>
<feature type="compositionally biased region" description="Gly residues" evidence="1">
    <location>
        <begin position="129"/>
        <end position="148"/>
    </location>
</feature>
<evidence type="ECO:0000313" key="2">
    <source>
        <dbReference type="EMBL" id="KAK0437057.1"/>
    </source>
</evidence>